<dbReference type="Proteomes" id="UP000679848">
    <property type="component" value="Chromosome"/>
</dbReference>
<proteinExistence type="predicted"/>
<dbReference type="KEGG" id="pfaa:MM59RIKEN_06840"/>
<accession>A0A810Q9S4</accession>
<reference evidence="1" key="1">
    <citation type="submission" date="2020-09" db="EMBL/GenBank/DDBJ databases">
        <title>New species isolated from human feces.</title>
        <authorList>
            <person name="Kitahara M."/>
            <person name="Shigeno Y."/>
            <person name="Shime M."/>
            <person name="Matsumoto Y."/>
            <person name="Nakamura S."/>
            <person name="Motooka D."/>
            <person name="Fukuoka S."/>
            <person name="Nishikawa H."/>
            <person name="Benno Y."/>
        </authorList>
    </citation>
    <scope>NUCLEOTIDE SEQUENCE</scope>
    <source>
        <strain evidence="1">MM59</strain>
    </source>
</reference>
<organism evidence="1 2">
    <name type="scientific">Pusillibacter faecalis</name>
    <dbReference type="NCBI Taxonomy" id="2714358"/>
    <lineage>
        <taxon>Bacteria</taxon>
        <taxon>Bacillati</taxon>
        <taxon>Bacillota</taxon>
        <taxon>Clostridia</taxon>
        <taxon>Eubacteriales</taxon>
        <taxon>Oscillospiraceae</taxon>
        <taxon>Pusillibacter</taxon>
    </lineage>
</organism>
<dbReference type="AlphaFoldDB" id="A0A810Q9S4"/>
<dbReference type="EMBL" id="AP023420">
    <property type="protein sequence ID" value="BCK83365.1"/>
    <property type="molecule type" value="Genomic_DNA"/>
</dbReference>
<dbReference type="InterPro" id="IPR026487">
    <property type="entry name" value="CHP04141"/>
</dbReference>
<gene>
    <name evidence="1" type="ORF">MM59RIKEN_06840</name>
</gene>
<evidence type="ECO:0000313" key="1">
    <source>
        <dbReference type="EMBL" id="BCK83365.1"/>
    </source>
</evidence>
<dbReference type="Pfam" id="PF19614">
    <property type="entry name" value="DUF6119"/>
    <property type="match status" value="1"/>
</dbReference>
<dbReference type="NCBIfam" id="TIGR04141">
    <property type="entry name" value="TIGR04141 family sporadically distributed protein"/>
    <property type="match status" value="1"/>
</dbReference>
<keyword evidence="2" id="KW-1185">Reference proteome</keyword>
<protein>
    <submittedName>
        <fullName evidence="1">Uncharacterized protein</fullName>
    </submittedName>
</protein>
<name>A0A810Q9S4_9FIRM</name>
<sequence length="428" mass="48354">MDYGKSTLANDVVGEDFGRKVVLNTISPSSLRRINKINVGGNQKISNEQLPLESDIDGFGFDIDRDLVGTITGQSNDDNFAHGIMTGSDQLNLTVTVDVQNLSKFPKNAYARYTASCYKDPFGWINHIRRFKSKSIIDELDSKVIGLINEGSPKVWMAVPEVIEWENIAGFKYAGRDLHNYIELKLVCSTFREPLTRIDQLKNKNIVAIKADSGEQYTSWQAYKCLYSEVDHNGVSYCINNGRWFSVDQDFVHMVNEEYERIPVSEMEFLPHSVEYTRENDYTQAFVTPSPDHLLYMDAKLVSHGGGRSKIELCDILTEDKTFIHIKPYSGSAILSHLFNQAVVSAELVMSDQEFREKANAEIRDVGGSKGFQILVGCHPSVILAILSEHSEPRPPLPFFSKIVLRYAFRKLRTCGCKVYIKNIPKAI</sequence>
<evidence type="ECO:0000313" key="2">
    <source>
        <dbReference type="Proteomes" id="UP000679848"/>
    </source>
</evidence>